<accession>D9WTD3</accession>
<dbReference type="InterPro" id="IPR011576">
    <property type="entry name" value="Pyridox_Oxase_N"/>
</dbReference>
<dbReference type="GO" id="GO:0004733">
    <property type="term" value="F:pyridoxamine phosphate oxidase activity"/>
    <property type="evidence" value="ECO:0007669"/>
    <property type="project" value="InterPro"/>
</dbReference>
<reference evidence="9 10" key="1">
    <citation type="submission" date="2009-02" db="EMBL/GenBank/DDBJ databases">
        <title>Annotation of Streptomyces hygroscopicus strain ATCC 53653.</title>
        <authorList>
            <consortium name="The Broad Institute Genome Sequencing Platform"/>
            <consortium name="Broad Institute Microbial Sequencing Center"/>
            <person name="Fischbach M."/>
            <person name="Godfrey P."/>
            <person name="Ward D."/>
            <person name="Young S."/>
            <person name="Zeng Q."/>
            <person name="Koehrsen M."/>
            <person name="Alvarado L."/>
            <person name="Berlin A.M."/>
            <person name="Bochicchio J."/>
            <person name="Borenstein D."/>
            <person name="Chapman S.B."/>
            <person name="Chen Z."/>
            <person name="Engels R."/>
            <person name="Freedman E."/>
            <person name="Gellesch M."/>
            <person name="Goldberg J."/>
            <person name="Griggs A."/>
            <person name="Gujja S."/>
            <person name="Heilman E.R."/>
            <person name="Heiman D.I."/>
            <person name="Hepburn T.A."/>
            <person name="Howarth C."/>
            <person name="Jen D."/>
            <person name="Larson L."/>
            <person name="Lewis B."/>
            <person name="Mehta T."/>
            <person name="Park D."/>
            <person name="Pearson M."/>
            <person name="Richards J."/>
            <person name="Roberts A."/>
            <person name="Saif S."/>
            <person name="Shea T.D."/>
            <person name="Shenoy N."/>
            <person name="Sisk P."/>
            <person name="Stolte C."/>
            <person name="Sykes S.N."/>
            <person name="Thomson T."/>
            <person name="Walk T."/>
            <person name="White J."/>
            <person name="Yandava C."/>
            <person name="Straight P."/>
            <person name="Clardy J."/>
            <person name="Hung D."/>
            <person name="Kolter R."/>
            <person name="Mekalanos J."/>
            <person name="Walker S."/>
            <person name="Walsh C.T."/>
            <person name="Wieland-Brown L.C."/>
            <person name="Haas B."/>
            <person name="Nusbaum C."/>
            <person name="Birren B."/>
        </authorList>
    </citation>
    <scope>NUCLEOTIDE SEQUENCE [LARGE SCALE GENOMIC DNA]</scope>
    <source>
        <strain evidence="9 10">ATCC 53653</strain>
    </source>
</reference>
<dbReference type="PANTHER" id="PTHR10851:SF0">
    <property type="entry name" value="PYRIDOXINE-5'-PHOSPHATE OXIDASE"/>
    <property type="match status" value="1"/>
</dbReference>
<dbReference type="EMBL" id="GG657754">
    <property type="protein sequence ID" value="EFL26353.1"/>
    <property type="molecule type" value="Genomic_DNA"/>
</dbReference>
<protein>
    <submittedName>
        <fullName evidence="9">Phenazine biosynthesis protein PhzD</fullName>
    </submittedName>
</protein>
<evidence type="ECO:0000259" key="7">
    <source>
        <dbReference type="Pfam" id="PF01243"/>
    </source>
</evidence>
<evidence type="ECO:0000313" key="9">
    <source>
        <dbReference type="EMBL" id="EFL26353.1"/>
    </source>
</evidence>
<dbReference type="InterPro" id="IPR012349">
    <property type="entry name" value="Split_barrel_FMN-bd"/>
</dbReference>
<feature type="domain" description="Pyridoxamine 5'-phosphate oxidase N-terminal" evidence="7">
    <location>
        <begin position="107"/>
        <end position="192"/>
    </location>
</feature>
<sequence length="243" mass="26615">MPEEAGELVADGPRRPRGVGPGQQQDQAVTADGLQPVVPVGIRRGRMFSPAYGVVEDAYGRRIEILQGVDIARPSLMLARTKGAGDLPFPEFHAPPADPVPLVRAWFDEAVRLGVREPRALALATACTDGRPSTRMVAPNRIEDDGFVFATHIGSRKGREMTANPWASGALYWRETSQQLVVTGAVERLSAAVADPLPRPEGYVGFPLRFDSLEFWANGADRLHERLVYERSGAGWRARRLQP</sequence>
<dbReference type="InterPro" id="IPR019740">
    <property type="entry name" value="Pyridox_Oxase_CS"/>
</dbReference>
<keyword evidence="3" id="KW-0285">Flavoprotein</keyword>
<dbReference type="PROSITE" id="PS01064">
    <property type="entry name" value="PYRIDOX_OXIDASE"/>
    <property type="match status" value="1"/>
</dbReference>
<keyword evidence="5" id="KW-0560">Oxidoreductase</keyword>
<dbReference type="Pfam" id="PF10590">
    <property type="entry name" value="PNP_phzG_C"/>
    <property type="match status" value="1"/>
</dbReference>
<dbReference type="GO" id="GO:0010181">
    <property type="term" value="F:FMN binding"/>
    <property type="evidence" value="ECO:0007669"/>
    <property type="project" value="InterPro"/>
</dbReference>
<evidence type="ECO:0000313" key="10">
    <source>
        <dbReference type="Proteomes" id="UP000003963"/>
    </source>
</evidence>
<dbReference type="Gene3D" id="2.30.110.10">
    <property type="entry name" value="Electron Transport, Fmn-binding Protein, Chain A"/>
    <property type="match status" value="2"/>
</dbReference>
<evidence type="ECO:0000256" key="5">
    <source>
        <dbReference type="ARBA" id="ARBA00023002"/>
    </source>
</evidence>
<evidence type="ECO:0000256" key="2">
    <source>
        <dbReference type="ARBA" id="ARBA00007301"/>
    </source>
</evidence>
<dbReference type="SUPFAM" id="SSF50475">
    <property type="entry name" value="FMN-binding split barrel"/>
    <property type="match status" value="1"/>
</dbReference>
<dbReference type="HOGENOM" id="CLU_1142082_0_0_11"/>
<dbReference type="PANTHER" id="PTHR10851">
    <property type="entry name" value="PYRIDOXINE-5-PHOSPHATE OXIDASE"/>
    <property type="match status" value="1"/>
</dbReference>
<comment type="similarity">
    <text evidence="2">Belongs to the pyridoxamine 5'-phosphate oxidase family.</text>
</comment>
<feature type="domain" description="Pyridoxine 5'-phosphate oxidase dimerisation C-terminal" evidence="8">
    <location>
        <begin position="203"/>
        <end position="243"/>
    </location>
</feature>
<dbReference type="InterPro" id="IPR000659">
    <property type="entry name" value="Pyridox_Oxase"/>
</dbReference>
<dbReference type="AlphaFoldDB" id="D9WTD3"/>
<name>D9WTD3_9ACTN</name>
<dbReference type="Proteomes" id="UP000003963">
    <property type="component" value="Unassembled WGS sequence"/>
</dbReference>
<evidence type="ECO:0000256" key="4">
    <source>
        <dbReference type="ARBA" id="ARBA00022643"/>
    </source>
</evidence>
<gene>
    <name evidence="9" type="ORF">SSOG_06068</name>
</gene>
<dbReference type="STRING" id="457427.SSOG_06068"/>
<organism evidence="9 10">
    <name type="scientific">Streptomyces himastatinicus ATCC 53653</name>
    <dbReference type="NCBI Taxonomy" id="457427"/>
    <lineage>
        <taxon>Bacteria</taxon>
        <taxon>Bacillati</taxon>
        <taxon>Actinomycetota</taxon>
        <taxon>Actinomycetes</taxon>
        <taxon>Kitasatosporales</taxon>
        <taxon>Streptomycetaceae</taxon>
        <taxon>Streptomyces</taxon>
        <taxon>Streptomyces violaceusniger group</taxon>
    </lineage>
</organism>
<dbReference type="GO" id="GO:0008615">
    <property type="term" value="P:pyridoxine biosynthetic process"/>
    <property type="evidence" value="ECO:0007669"/>
    <property type="project" value="InterPro"/>
</dbReference>
<proteinExistence type="inferred from homology"/>
<evidence type="ECO:0000256" key="3">
    <source>
        <dbReference type="ARBA" id="ARBA00022630"/>
    </source>
</evidence>
<comment type="cofactor">
    <cofactor evidence="1">
        <name>FMN</name>
        <dbReference type="ChEBI" id="CHEBI:58210"/>
    </cofactor>
</comment>
<keyword evidence="4" id="KW-0288">FMN</keyword>
<evidence type="ECO:0000256" key="1">
    <source>
        <dbReference type="ARBA" id="ARBA00001917"/>
    </source>
</evidence>
<feature type="region of interest" description="Disordered" evidence="6">
    <location>
        <begin position="1"/>
        <end position="30"/>
    </location>
</feature>
<keyword evidence="10" id="KW-1185">Reference proteome</keyword>
<dbReference type="InterPro" id="IPR019576">
    <property type="entry name" value="Pyridoxamine_oxidase_dimer_C"/>
</dbReference>
<dbReference type="Pfam" id="PF01243">
    <property type="entry name" value="PNPOx_N"/>
    <property type="match status" value="1"/>
</dbReference>
<evidence type="ECO:0000259" key="8">
    <source>
        <dbReference type="Pfam" id="PF10590"/>
    </source>
</evidence>
<evidence type="ECO:0000256" key="6">
    <source>
        <dbReference type="SAM" id="MobiDB-lite"/>
    </source>
</evidence>